<evidence type="ECO:0000313" key="2">
    <source>
        <dbReference type="Proteomes" id="UP000186781"/>
    </source>
</evidence>
<proteinExistence type="predicted"/>
<dbReference type="Proteomes" id="UP000186781">
    <property type="component" value="Unassembled WGS sequence"/>
</dbReference>
<evidence type="ECO:0008006" key="3">
    <source>
        <dbReference type="Google" id="ProtNLM"/>
    </source>
</evidence>
<reference evidence="1 2" key="1">
    <citation type="submission" date="2016-12" db="EMBL/GenBank/DDBJ databases">
        <title>Genomic comparison of strains in the 'Actinomyces naeslundii' group.</title>
        <authorList>
            <person name="Mughal S.R."/>
            <person name="Do T."/>
            <person name="Gilbert S.C."/>
            <person name="Witherden E.A."/>
            <person name="Didelot X."/>
            <person name="Beighton D."/>
        </authorList>
    </citation>
    <scope>NUCLEOTIDE SEQUENCE [LARGE SCALE GENOMIC DNA]</scope>
    <source>
        <strain evidence="1 2">WE6B-3</strain>
    </source>
</reference>
<sequence>MQSMRGRPVDDILDIIPDDRIVGTQEKSMMELSSSPIVTARKSFLNQASLGLKIHYTRTHVFECQRIEKSTEFH</sequence>
<comment type="caution">
    <text evidence="1">The sequence shown here is derived from an EMBL/GenBank/DDBJ whole genome shotgun (WGS) entry which is preliminary data.</text>
</comment>
<keyword evidence="2" id="KW-1185">Reference proteome</keyword>
<organism evidence="1 2">
    <name type="scientific">Actinomyces naeslundii</name>
    <dbReference type="NCBI Taxonomy" id="1655"/>
    <lineage>
        <taxon>Bacteria</taxon>
        <taxon>Bacillati</taxon>
        <taxon>Actinomycetota</taxon>
        <taxon>Actinomycetes</taxon>
        <taxon>Actinomycetales</taxon>
        <taxon>Actinomycetaceae</taxon>
        <taxon>Actinomyces</taxon>
    </lineage>
</organism>
<name>A0ABX3F0R9_ACTNA</name>
<evidence type="ECO:0000313" key="1">
    <source>
        <dbReference type="EMBL" id="OLO84696.1"/>
    </source>
</evidence>
<protein>
    <recommendedName>
        <fullName evidence="3">UbiC transcription regulator-associated domain-containing protein</fullName>
    </recommendedName>
</protein>
<gene>
    <name evidence="1" type="ORF">BKH13_03605</name>
</gene>
<dbReference type="EMBL" id="MSKX01000012">
    <property type="protein sequence ID" value="OLO84696.1"/>
    <property type="molecule type" value="Genomic_DNA"/>
</dbReference>
<accession>A0ABX3F0R9</accession>